<accession>C0F0M9</accession>
<comment type="caution">
    <text evidence="1">The sequence shown here is derived from an EMBL/GenBank/DDBJ whole genome shotgun (WGS) entry which is preliminary data.</text>
</comment>
<evidence type="ECO:0000313" key="1">
    <source>
        <dbReference type="EMBL" id="EEG34945.1"/>
    </source>
</evidence>
<dbReference type="Proteomes" id="UP000003174">
    <property type="component" value="Unassembled WGS sequence"/>
</dbReference>
<name>C0F0M9_9FIRM</name>
<dbReference type="EMBL" id="ACEP01000172">
    <property type="protein sequence ID" value="EEG34945.1"/>
    <property type="molecule type" value="Genomic_DNA"/>
</dbReference>
<reference evidence="1 2" key="1">
    <citation type="submission" date="2009-01" db="EMBL/GenBank/DDBJ databases">
        <authorList>
            <person name="Fulton L."/>
            <person name="Clifton S."/>
            <person name="Fulton B."/>
            <person name="Xu J."/>
            <person name="Minx P."/>
            <person name="Pepin K.H."/>
            <person name="Johnson M."/>
            <person name="Bhonagiri V."/>
            <person name="Nash W.E."/>
            <person name="Mardis E.R."/>
            <person name="Wilson R.K."/>
        </authorList>
    </citation>
    <scope>NUCLEOTIDE SEQUENCE [LARGE SCALE GENOMIC DNA]</scope>
    <source>
        <strain evidence="1 2">DSM 3353</strain>
    </source>
</reference>
<protein>
    <submittedName>
        <fullName evidence="1">Uncharacterized protein</fullName>
    </submittedName>
</protein>
<sequence>MKSCNSIQDKKNYFHLSIYVFSESFCILFCKKNSRNAYSMTGGYHYEQNK</sequence>
<proteinExistence type="predicted"/>
<organism evidence="1 2">
    <name type="scientific">Anaerobutyricum hallii DSM 3353</name>
    <dbReference type="NCBI Taxonomy" id="411469"/>
    <lineage>
        <taxon>Bacteria</taxon>
        <taxon>Bacillati</taxon>
        <taxon>Bacillota</taxon>
        <taxon>Clostridia</taxon>
        <taxon>Lachnospirales</taxon>
        <taxon>Lachnospiraceae</taxon>
        <taxon>Anaerobutyricum</taxon>
    </lineage>
</organism>
<dbReference type="AlphaFoldDB" id="C0F0M9"/>
<evidence type="ECO:0000313" key="2">
    <source>
        <dbReference type="Proteomes" id="UP000003174"/>
    </source>
</evidence>
<reference evidence="1 2" key="2">
    <citation type="submission" date="2009-02" db="EMBL/GenBank/DDBJ databases">
        <title>Draft genome sequence of Eubacterium hallii (DSM 3353).</title>
        <authorList>
            <person name="Sudarsanam P."/>
            <person name="Ley R."/>
            <person name="Guruge J."/>
            <person name="Turnbaugh P.J."/>
            <person name="Mahowald M."/>
            <person name="Liep D."/>
            <person name="Gordon J."/>
        </authorList>
    </citation>
    <scope>NUCLEOTIDE SEQUENCE [LARGE SCALE GENOMIC DNA]</scope>
    <source>
        <strain evidence="1 2">DSM 3353</strain>
    </source>
</reference>
<gene>
    <name evidence="1" type="ORF">EUBHAL_03253</name>
</gene>